<proteinExistence type="predicted"/>
<dbReference type="PANTHER" id="PTHR36151:SF3">
    <property type="entry name" value="ER-BOUND OXYGENASE MPAB_MPAB'_RUBBER OXYGENASE CATALYTIC DOMAIN-CONTAINING PROTEIN"/>
    <property type="match status" value="1"/>
</dbReference>
<dbReference type="InterPro" id="IPR018713">
    <property type="entry name" value="MPAB/Lcp_cat_dom"/>
</dbReference>
<accession>A0A6L9XZL1</accession>
<dbReference type="GO" id="GO:0016491">
    <property type="term" value="F:oxidoreductase activity"/>
    <property type="evidence" value="ECO:0007669"/>
    <property type="project" value="InterPro"/>
</dbReference>
<protein>
    <submittedName>
        <fullName evidence="2">DUF2236 domain-containing protein</fullName>
    </submittedName>
</protein>
<organism evidence="2 3">
    <name type="scientific">Leifsonia tongyongensis</name>
    <dbReference type="NCBI Taxonomy" id="1268043"/>
    <lineage>
        <taxon>Bacteria</taxon>
        <taxon>Bacillati</taxon>
        <taxon>Actinomycetota</taxon>
        <taxon>Actinomycetes</taxon>
        <taxon>Micrococcales</taxon>
        <taxon>Microbacteriaceae</taxon>
        <taxon>Leifsonia</taxon>
    </lineage>
</organism>
<gene>
    <name evidence="2" type="ORF">G3T36_12295</name>
</gene>
<dbReference type="AlphaFoldDB" id="A0A6L9XZL1"/>
<sequence length="302" mass="32963">MTRLTDPIRVRLLETLAGQRSGVPGWVQEFERGEDVGFFGPDSAAWAVHGAMPTLVAGIRALLMQALHPGALAGVRDWSRYREDPLGRLAGTIRWIHTVTYGDTMQARQGSEWVLRLHERVVGTYIDARGVTRDYAANDPDLLSWVHLAFTDSFLSAHELWGPPVPGGSDGYVAEWATAGELMNVPNPPRTRADLKAQLAAFLPDLRGGADADEIVRFVRQAPLRRALRPSYAVLFAGAVHSLESPYRELLGLREPRLGPIPLPITGATSLVLRGAGRMLGPRSAGEIAARRRLERLSASAS</sequence>
<feature type="domain" description="ER-bound oxygenase mpaB/mpaB'/Rubber oxygenase catalytic" evidence="1">
    <location>
        <begin position="46"/>
        <end position="256"/>
    </location>
</feature>
<dbReference type="Pfam" id="PF09995">
    <property type="entry name" value="MPAB_Lcp_cat"/>
    <property type="match status" value="1"/>
</dbReference>
<dbReference type="EMBL" id="JAAGWY010000002">
    <property type="protein sequence ID" value="NEN06647.1"/>
    <property type="molecule type" value="Genomic_DNA"/>
</dbReference>
<name>A0A6L9XZL1_9MICO</name>
<dbReference type="PANTHER" id="PTHR36151">
    <property type="entry name" value="BLR2777 PROTEIN"/>
    <property type="match status" value="1"/>
</dbReference>
<reference evidence="2 3" key="1">
    <citation type="journal article" date="2014" name="J. Microbiol.">
        <title>Diaminobutyricibacter tongyongensis gen. nov., sp. nov. and Homoserinibacter gongjuensis gen. nov., sp. nov. belong to the family Microbacteriaceae.</title>
        <authorList>
            <person name="Kim S.J."/>
            <person name="Ahn J.H."/>
            <person name="Weon H.Y."/>
            <person name="Hamada M."/>
            <person name="Suzuki K."/>
            <person name="Kwon S.W."/>
        </authorList>
    </citation>
    <scope>NUCLEOTIDE SEQUENCE [LARGE SCALE GENOMIC DNA]</scope>
    <source>
        <strain evidence="2 3">NBRC 108724</strain>
    </source>
</reference>
<evidence type="ECO:0000259" key="1">
    <source>
        <dbReference type="Pfam" id="PF09995"/>
    </source>
</evidence>
<evidence type="ECO:0000313" key="3">
    <source>
        <dbReference type="Proteomes" id="UP000474967"/>
    </source>
</evidence>
<dbReference type="RefSeq" id="WP_163290041.1">
    <property type="nucleotide sequence ID" value="NZ_JAAGWY010000002.1"/>
</dbReference>
<comment type="caution">
    <text evidence="2">The sequence shown here is derived from an EMBL/GenBank/DDBJ whole genome shotgun (WGS) entry which is preliminary data.</text>
</comment>
<dbReference type="Proteomes" id="UP000474967">
    <property type="component" value="Unassembled WGS sequence"/>
</dbReference>
<evidence type="ECO:0000313" key="2">
    <source>
        <dbReference type="EMBL" id="NEN06647.1"/>
    </source>
</evidence>
<keyword evidence="3" id="KW-1185">Reference proteome</keyword>